<reference evidence="1 2" key="1">
    <citation type="submission" date="2016-10" db="EMBL/GenBank/DDBJ databases">
        <authorList>
            <person name="de Groot N.N."/>
        </authorList>
    </citation>
    <scope>NUCLEOTIDE SEQUENCE [LARGE SCALE GENOMIC DNA]</scope>
    <source>
        <strain evidence="1 2">DSM 25947</strain>
    </source>
</reference>
<gene>
    <name evidence="1" type="ORF">SAMN05444285_11877</name>
</gene>
<evidence type="ECO:0000313" key="2">
    <source>
        <dbReference type="Proteomes" id="UP000181981"/>
    </source>
</evidence>
<organism evidence="1 2">
    <name type="scientific">Draconibacterium orientale</name>
    <dbReference type="NCBI Taxonomy" id="1168034"/>
    <lineage>
        <taxon>Bacteria</taxon>
        <taxon>Pseudomonadati</taxon>
        <taxon>Bacteroidota</taxon>
        <taxon>Bacteroidia</taxon>
        <taxon>Marinilabiliales</taxon>
        <taxon>Prolixibacteraceae</taxon>
        <taxon>Draconibacterium</taxon>
    </lineage>
</organism>
<name>A0A1I0G248_9BACT</name>
<evidence type="ECO:0000313" key="1">
    <source>
        <dbReference type="EMBL" id="SET63937.1"/>
    </source>
</evidence>
<proteinExistence type="predicted"/>
<dbReference type="AlphaFoldDB" id="A0A1I0G248"/>
<sequence length="44" mass="4915">MHVSQHLEIMLTICFSIEALDIPKTAGAQDKIETKIERLKTCTG</sequence>
<accession>A0A1I0G248</accession>
<dbReference type="EMBL" id="FOHT01000018">
    <property type="protein sequence ID" value="SET63937.1"/>
    <property type="molecule type" value="Genomic_DNA"/>
</dbReference>
<protein>
    <submittedName>
        <fullName evidence="1">Uncharacterized protein</fullName>
    </submittedName>
</protein>
<dbReference type="Proteomes" id="UP000181981">
    <property type="component" value="Unassembled WGS sequence"/>
</dbReference>